<sequence length="324" mass="36818">MRLHLVYLSTWHYVLTVEHQGVWDSLPGTIHFCTVLQRDTVITQQGSVAAPAFTFATIYTERSIALVVSRLSVIYYDKAFSKYINDLNLTASDIIALMLTSNDDYERIALESYKQVKLKQYRYAGPVLQNEYSTIILHNIIHAKKSLSYLLDKQLLPVSLTTDIFRILKSAETSRIRDRLKSDFQTTSQILMRLSSYFSKLELLLVNHEPYSARLSDKDASFIIRTTNPYFSVVHIPRGLTQIATPTGAQLTSLLNTLSPSEQAKLVMESGCTLCVQILSNSTADALSQEYPHTLAYLMRHHFFFQRLSLYSSPSTISTGYSPY</sequence>
<dbReference type="AlphaFoldDB" id="E1EVS2"/>
<dbReference type="VEuPathDB" id="GiardiaDB:GLP15_3146"/>
<organism evidence="2 3">
    <name type="scientific">Giardia intestinalis (strain P15)</name>
    <name type="common">Giardia lamblia</name>
    <dbReference type="NCBI Taxonomy" id="658858"/>
    <lineage>
        <taxon>Eukaryota</taxon>
        <taxon>Metamonada</taxon>
        <taxon>Diplomonadida</taxon>
        <taxon>Hexamitidae</taxon>
        <taxon>Giardiinae</taxon>
        <taxon>Giardia</taxon>
    </lineage>
</organism>
<evidence type="ECO:0000256" key="1">
    <source>
        <dbReference type="SAM" id="SignalP"/>
    </source>
</evidence>
<accession>E1EVS2</accession>
<protein>
    <submittedName>
        <fullName evidence="2">Uncharacterized protein</fullName>
    </submittedName>
</protein>
<feature type="chain" id="PRO_5003144952" evidence="1">
    <location>
        <begin position="17"/>
        <end position="324"/>
    </location>
</feature>
<gene>
    <name evidence="2" type="ORF">GLP15_3146</name>
</gene>
<comment type="caution">
    <text evidence="2">The sequence shown here is derived from an EMBL/GenBank/DDBJ whole genome shotgun (WGS) entry which is preliminary data.</text>
</comment>
<feature type="signal peptide" evidence="1">
    <location>
        <begin position="1"/>
        <end position="16"/>
    </location>
</feature>
<dbReference type="Proteomes" id="UP000008974">
    <property type="component" value="Unassembled WGS sequence"/>
</dbReference>
<evidence type="ECO:0000313" key="3">
    <source>
        <dbReference type="Proteomes" id="UP000008974"/>
    </source>
</evidence>
<name>E1EVS2_GIAIA</name>
<reference evidence="2 3" key="1">
    <citation type="journal article" date="2010" name="BMC Genomics">
        <title>Genome analysis and comparative genomics of a Giardia intestinalis assemblage E isolate.</title>
        <authorList>
            <person name="Jerlstrom-Hultqvist J."/>
            <person name="Franzen O."/>
            <person name="Ankarklev J."/>
            <person name="Xu F."/>
            <person name="Nohynkova E."/>
            <person name="Andersson J.O."/>
            <person name="Svard S.G."/>
            <person name="Andersson B."/>
        </authorList>
    </citation>
    <scope>NUCLEOTIDE SEQUENCE [LARGE SCALE GENOMIC DNA]</scope>
    <source>
        <strain evidence="2 3">P15</strain>
    </source>
</reference>
<keyword evidence="1" id="KW-0732">Signal</keyword>
<proteinExistence type="predicted"/>
<dbReference type="EMBL" id="ACVC01000010">
    <property type="protein sequence ID" value="EFO65707.1"/>
    <property type="molecule type" value="Genomic_DNA"/>
</dbReference>
<evidence type="ECO:0000313" key="2">
    <source>
        <dbReference type="EMBL" id="EFO65707.1"/>
    </source>
</evidence>